<accession>A0A1H5SW82</accession>
<feature type="domain" description="Cation efflux protein transmembrane" evidence="7">
    <location>
        <begin position="10"/>
        <end position="210"/>
    </location>
</feature>
<sequence length="308" mass="33784">MIKINEPNALIISAIGAGLLALWGGIMASISGSSAILLDASFNLLSAIVSFASLRVAKLTESGTSRHYPIGYFAFEPLIVVIKGITILILIAFAVGSNIPVILAGGRDPALGLMAVYVFPAVILCAILYWICHLGYKKSNSDILKAEKNAWFINGVISGAIGVALLLVIFIQGTSLGWIARYIDQILVVLFSLAFISDPIKLIKNGMRELTLAMPPIEHTKPIYRGLKGLAQEYEIEIVDIFIAKLGRKTWVSVYVDPKRESMTFKSYERFVADLRKKMDKPYTVTEVDVILQRSPTSVEREAKLAHD</sequence>
<dbReference type="OrthoDB" id="268546at2"/>
<feature type="transmembrane region" description="Helical" evidence="6">
    <location>
        <begin position="9"/>
        <end position="30"/>
    </location>
</feature>
<reference evidence="9" key="1">
    <citation type="submission" date="2016-10" db="EMBL/GenBank/DDBJ databases">
        <authorList>
            <person name="Varghese N."/>
            <person name="Submissions S."/>
        </authorList>
    </citation>
    <scope>NUCLEOTIDE SEQUENCE [LARGE SCALE GENOMIC DNA]</scope>
    <source>
        <strain evidence="9">CGMCC 1.7062</strain>
    </source>
</reference>
<evidence type="ECO:0000313" key="9">
    <source>
        <dbReference type="Proteomes" id="UP000236721"/>
    </source>
</evidence>
<dbReference type="PANTHER" id="PTHR43840">
    <property type="entry name" value="MITOCHONDRIAL METAL TRANSPORTER 1-RELATED"/>
    <property type="match status" value="1"/>
</dbReference>
<gene>
    <name evidence="8" type="ORF">SAMN04488244_1026</name>
</gene>
<dbReference type="InterPro" id="IPR058533">
    <property type="entry name" value="Cation_efflux_TM"/>
</dbReference>
<dbReference type="GO" id="GO:0015341">
    <property type="term" value="F:zinc efflux antiporter activity"/>
    <property type="evidence" value="ECO:0007669"/>
    <property type="project" value="TreeGrafter"/>
</dbReference>
<dbReference type="Pfam" id="PF01545">
    <property type="entry name" value="Cation_efflux"/>
    <property type="match status" value="1"/>
</dbReference>
<dbReference type="SUPFAM" id="SSF161111">
    <property type="entry name" value="Cation efflux protein transmembrane domain-like"/>
    <property type="match status" value="1"/>
</dbReference>
<dbReference type="GO" id="GO:0015093">
    <property type="term" value="F:ferrous iron transmembrane transporter activity"/>
    <property type="evidence" value="ECO:0007669"/>
    <property type="project" value="TreeGrafter"/>
</dbReference>
<feature type="transmembrane region" description="Helical" evidence="6">
    <location>
        <begin position="36"/>
        <end position="57"/>
    </location>
</feature>
<feature type="transmembrane region" description="Helical" evidence="6">
    <location>
        <begin position="110"/>
        <end position="131"/>
    </location>
</feature>
<keyword evidence="4 6" id="KW-1133">Transmembrane helix</keyword>
<evidence type="ECO:0000256" key="4">
    <source>
        <dbReference type="ARBA" id="ARBA00022989"/>
    </source>
</evidence>
<dbReference type="GO" id="GO:0006882">
    <property type="term" value="P:intracellular zinc ion homeostasis"/>
    <property type="evidence" value="ECO:0007669"/>
    <property type="project" value="TreeGrafter"/>
</dbReference>
<feature type="transmembrane region" description="Helical" evidence="6">
    <location>
        <begin position="78"/>
        <end position="104"/>
    </location>
</feature>
<dbReference type="RefSeq" id="WP_103878630.1">
    <property type="nucleotide sequence ID" value="NZ_FNVG01000002.1"/>
</dbReference>
<name>A0A1H5SW82_9VIBR</name>
<dbReference type="GO" id="GO:0005886">
    <property type="term" value="C:plasma membrane"/>
    <property type="evidence" value="ECO:0007669"/>
    <property type="project" value="TreeGrafter"/>
</dbReference>
<dbReference type="InterPro" id="IPR050291">
    <property type="entry name" value="CDF_Transporter"/>
</dbReference>
<evidence type="ECO:0000256" key="5">
    <source>
        <dbReference type="ARBA" id="ARBA00023136"/>
    </source>
</evidence>
<keyword evidence="9" id="KW-1185">Reference proteome</keyword>
<dbReference type="InterPro" id="IPR027469">
    <property type="entry name" value="Cation_efflux_TMD_sf"/>
</dbReference>
<dbReference type="Proteomes" id="UP000236721">
    <property type="component" value="Unassembled WGS sequence"/>
</dbReference>
<comment type="subcellular location">
    <subcellularLocation>
        <location evidence="1">Membrane</location>
        <topology evidence="1">Multi-pass membrane protein</topology>
    </subcellularLocation>
</comment>
<proteinExistence type="predicted"/>
<evidence type="ECO:0000313" key="8">
    <source>
        <dbReference type="EMBL" id="SEF54188.1"/>
    </source>
</evidence>
<dbReference type="AlphaFoldDB" id="A0A1H5SW82"/>
<dbReference type="PANTHER" id="PTHR43840:SF15">
    <property type="entry name" value="MITOCHONDRIAL METAL TRANSPORTER 1-RELATED"/>
    <property type="match status" value="1"/>
</dbReference>
<feature type="transmembrane region" description="Helical" evidence="6">
    <location>
        <begin position="178"/>
        <end position="197"/>
    </location>
</feature>
<evidence type="ECO:0000256" key="3">
    <source>
        <dbReference type="ARBA" id="ARBA00022692"/>
    </source>
</evidence>
<evidence type="ECO:0000256" key="2">
    <source>
        <dbReference type="ARBA" id="ARBA00022448"/>
    </source>
</evidence>
<feature type="transmembrane region" description="Helical" evidence="6">
    <location>
        <begin position="151"/>
        <end position="172"/>
    </location>
</feature>
<evidence type="ECO:0000259" key="7">
    <source>
        <dbReference type="Pfam" id="PF01545"/>
    </source>
</evidence>
<evidence type="ECO:0000256" key="1">
    <source>
        <dbReference type="ARBA" id="ARBA00004141"/>
    </source>
</evidence>
<keyword evidence="2" id="KW-0813">Transport</keyword>
<evidence type="ECO:0000256" key="6">
    <source>
        <dbReference type="SAM" id="Phobius"/>
    </source>
</evidence>
<protein>
    <submittedName>
        <fullName evidence="8">Predicted Co/Zn/Cd cation transporter, cation efflux family</fullName>
    </submittedName>
</protein>
<keyword evidence="3 6" id="KW-0812">Transmembrane</keyword>
<keyword evidence="5 6" id="KW-0472">Membrane</keyword>
<organism evidence="8 9">
    <name type="scientific">Vibrio hangzhouensis</name>
    <dbReference type="NCBI Taxonomy" id="462991"/>
    <lineage>
        <taxon>Bacteria</taxon>
        <taxon>Pseudomonadati</taxon>
        <taxon>Pseudomonadota</taxon>
        <taxon>Gammaproteobacteria</taxon>
        <taxon>Vibrionales</taxon>
        <taxon>Vibrionaceae</taxon>
        <taxon>Vibrio</taxon>
    </lineage>
</organism>
<dbReference type="GO" id="GO:0015086">
    <property type="term" value="F:cadmium ion transmembrane transporter activity"/>
    <property type="evidence" value="ECO:0007669"/>
    <property type="project" value="TreeGrafter"/>
</dbReference>
<dbReference type="Gene3D" id="1.20.1510.10">
    <property type="entry name" value="Cation efflux protein transmembrane domain"/>
    <property type="match status" value="1"/>
</dbReference>
<dbReference type="EMBL" id="FNVG01000002">
    <property type="protein sequence ID" value="SEF54188.1"/>
    <property type="molecule type" value="Genomic_DNA"/>
</dbReference>